<dbReference type="EMBL" id="NHYD01001981">
    <property type="protein sequence ID" value="PPQ88941.1"/>
    <property type="molecule type" value="Genomic_DNA"/>
</dbReference>
<dbReference type="PANTHER" id="PTHR11353">
    <property type="entry name" value="CHAPERONIN"/>
    <property type="match status" value="1"/>
</dbReference>
<evidence type="ECO:0000256" key="2">
    <source>
        <dbReference type="ARBA" id="ARBA00022840"/>
    </source>
</evidence>
<dbReference type="Gene3D" id="3.50.7.10">
    <property type="entry name" value="GroEL"/>
    <property type="match status" value="2"/>
</dbReference>
<dbReference type="Gene3D" id="1.10.3370.10">
    <property type="entry name" value="SecY subunit domain"/>
    <property type="match status" value="1"/>
</dbReference>
<keyword evidence="3" id="KW-0143">Chaperone</keyword>
<dbReference type="GO" id="GO:0005524">
    <property type="term" value="F:ATP binding"/>
    <property type="evidence" value="ECO:0007669"/>
    <property type="project" value="UniProtKB-KW"/>
</dbReference>
<dbReference type="GO" id="GO:0140662">
    <property type="term" value="F:ATP-dependent protein folding chaperone"/>
    <property type="evidence" value="ECO:0007669"/>
    <property type="project" value="InterPro"/>
</dbReference>
<dbReference type="OrthoDB" id="10248520at2759"/>
<comment type="caution">
    <text evidence="5">The sequence shown here is derived from an EMBL/GenBank/DDBJ whole genome shotgun (WGS) entry which is preliminary data.</text>
</comment>
<dbReference type="InterPro" id="IPR027409">
    <property type="entry name" value="GroEL-like_apical_dom_sf"/>
</dbReference>
<protein>
    <recommendedName>
        <fullName evidence="4">Translocon Sec61/SecY plug domain-containing protein</fullName>
    </recommendedName>
</protein>
<proteinExistence type="predicted"/>
<dbReference type="SUPFAM" id="SSF52029">
    <property type="entry name" value="GroEL apical domain-like"/>
    <property type="match status" value="1"/>
</dbReference>
<evidence type="ECO:0000313" key="5">
    <source>
        <dbReference type="EMBL" id="PPQ88941.1"/>
    </source>
</evidence>
<keyword evidence="2" id="KW-0067">ATP-binding</keyword>
<dbReference type="InterPro" id="IPR023201">
    <property type="entry name" value="SecY_dom_sf"/>
</dbReference>
<evidence type="ECO:0000313" key="6">
    <source>
        <dbReference type="Proteomes" id="UP000283269"/>
    </source>
</evidence>
<dbReference type="Proteomes" id="UP000283269">
    <property type="component" value="Unassembled WGS sequence"/>
</dbReference>
<feature type="domain" description="Translocon Sec61/SecY plug" evidence="4">
    <location>
        <begin position="32"/>
        <end position="61"/>
    </location>
</feature>
<name>A0A409XDY2_PSICY</name>
<accession>A0A409XDY2</accession>
<evidence type="ECO:0000259" key="4">
    <source>
        <dbReference type="Pfam" id="PF10559"/>
    </source>
</evidence>
<keyword evidence="1" id="KW-0547">Nucleotide-binding</keyword>
<reference evidence="5 6" key="1">
    <citation type="journal article" date="2018" name="Evol. Lett.">
        <title>Horizontal gene cluster transfer increased hallucinogenic mushroom diversity.</title>
        <authorList>
            <person name="Reynolds H.T."/>
            <person name="Vijayakumar V."/>
            <person name="Gluck-Thaler E."/>
            <person name="Korotkin H.B."/>
            <person name="Matheny P.B."/>
            <person name="Slot J.C."/>
        </authorList>
    </citation>
    <scope>NUCLEOTIDE SEQUENCE [LARGE SCALE GENOMIC DNA]</scope>
    <source>
        <strain evidence="5 6">2631</strain>
    </source>
</reference>
<gene>
    <name evidence="5" type="ORF">CVT25_004251</name>
</gene>
<evidence type="ECO:0000256" key="1">
    <source>
        <dbReference type="ARBA" id="ARBA00022741"/>
    </source>
</evidence>
<dbReference type="STRING" id="93625.A0A409XDY2"/>
<sequence>MPLYFHERWNGAVGTSESGTGGNSDRLQKERVCAHVSLYGVILSNSSDPLYWMRVILASNRAALMELSIMPIIISRMIMQLLAGGSGIVQWCAETLRTDHRVRPVTVHVVTGLYSQLSKGPASACYSSFSLSLPLSLSSSSPSTSTCRKCTTIWESTEGCGEGIERLADGGSLTNQVMASDLLLNKDLTHPAMQRRIILLECPLEYKKGEIQTNMDFSKEGDWGRAQEIEEEQVKQLYLAQHIFAKANVSALWCVQKSDNNRIALVVGATIVNRIEYFRGSDVGRGYGLYRVEKIGDD</sequence>
<keyword evidence="6" id="KW-1185">Reference proteome</keyword>
<dbReference type="InParanoid" id="A0A409XDY2"/>
<evidence type="ECO:0000256" key="3">
    <source>
        <dbReference type="ARBA" id="ARBA00023186"/>
    </source>
</evidence>
<dbReference type="AlphaFoldDB" id="A0A409XDY2"/>
<organism evidence="5 6">
    <name type="scientific">Psilocybe cyanescens</name>
    <dbReference type="NCBI Taxonomy" id="93625"/>
    <lineage>
        <taxon>Eukaryota</taxon>
        <taxon>Fungi</taxon>
        <taxon>Dikarya</taxon>
        <taxon>Basidiomycota</taxon>
        <taxon>Agaricomycotina</taxon>
        <taxon>Agaricomycetes</taxon>
        <taxon>Agaricomycetidae</taxon>
        <taxon>Agaricales</taxon>
        <taxon>Agaricineae</taxon>
        <taxon>Strophariaceae</taxon>
        <taxon>Psilocybe</taxon>
    </lineage>
</organism>
<dbReference type="InterPro" id="IPR019561">
    <property type="entry name" value="Translocon_Sec61/SecY_plug_dom"/>
</dbReference>
<dbReference type="SUPFAM" id="SSF103491">
    <property type="entry name" value="Preprotein translocase SecY subunit"/>
    <property type="match status" value="1"/>
</dbReference>
<dbReference type="Pfam" id="PF10559">
    <property type="entry name" value="Plug_translocon"/>
    <property type="match status" value="1"/>
</dbReference>
<dbReference type="InterPro" id="IPR017998">
    <property type="entry name" value="Chaperone_TCP-1"/>
</dbReference>